<dbReference type="RefSeq" id="WP_382398972.1">
    <property type="nucleotide sequence ID" value="NZ_JBHSWH010000001.1"/>
</dbReference>
<accession>A0ABW2ACV7</accession>
<dbReference type="SUPFAM" id="SSF117782">
    <property type="entry name" value="YbjQ-like"/>
    <property type="match status" value="1"/>
</dbReference>
<evidence type="ECO:0000313" key="2">
    <source>
        <dbReference type="EMBL" id="MFC6704596.1"/>
    </source>
</evidence>
<evidence type="ECO:0000313" key="3">
    <source>
        <dbReference type="Proteomes" id="UP001596298"/>
    </source>
</evidence>
<dbReference type="EMBL" id="JBHSWH010000001">
    <property type="protein sequence ID" value="MFC6704596.1"/>
    <property type="molecule type" value="Genomic_DNA"/>
</dbReference>
<dbReference type="PANTHER" id="PTHR34068:SF1">
    <property type="entry name" value="UPF0145 PROTEIN YBJQ"/>
    <property type="match status" value="1"/>
</dbReference>
<reference evidence="3" key="1">
    <citation type="journal article" date="2019" name="Int. J. Syst. Evol. Microbiol.">
        <title>The Global Catalogue of Microorganisms (GCM) 10K type strain sequencing project: providing services to taxonomists for standard genome sequencing and annotation.</title>
        <authorList>
            <consortium name="The Broad Institute Genomics Platform"/>
            <consortium name="The Broad Institute Genome Sequencing Center for Infectious Disease"/>
            <person name="Wu L."/>
            <person name="Ma J."/>
        </authorList>
    </citation>
    <scope>NUCLEOTIDE SEQUENCE [LARGE SCALE GENOMIC DNA]</scope>
    <source>
        <strain evidence="3">CCUG 58127</strain>
    </source>
</reference>
<dbReference type="InterPro" id="IPR035439">
    <property type="entry name" value="UPF0145_dom_sf"/>
</dbReference>
<dbReference type="PANTHER" id="PTHR34068">
    <property type="entry name" value="UPF0145 PROTEIN YBJQ"/>
    <property type="match status" value="1"/>
</dbReference>
<dbReference type="Gene3D" id="3.30.110.70">
    <property type="entry name" value="Hypothetical protein apc22750. Chain B"/>
    <property type="match status" value="1"/>
</dbReference>
<keyword evidence="3" id="KW-1185">Reference proteome</keyword>
<comment type="caution">
    <text evidence="2">The sequence shown here is derived from an EMBL/GenBank/DDBJ whole genome shotgun (WGS) entry which is preliminary data.</text>
</comment>
<organism evidence="2 3">
    <name type="scientific">Flexivirga alba</name>
    <dbReference type="NCBI Taxonomy" id="702742"/>
    <lineage>
        <taxon>Bacteria</taxon>
        <taxon>Bacillati</taxon>
        <taxon>Actinomycetota</taxon>
        <taxon>Actinomycetes</taxon>
        <taxon>Micrococcales</taxon>
        <taxon>Dermacoccaceae</taxon>
        <taxon>Flexivirga</taxon>
    </lineage>
</organism>
<dbReference type="InterPro" id="IPR002765">
    <property type="entry name" value="UPF0145_YbjQ-like"/>
</dbReference>
<dbReference type="Pfam" id="PF01906">
    <property type="entry name" value="YbjQ_1"/>
    <property type="match status" value="1"/>
</dbReference>
<proteinExistence type="inferred from homology"/>
<comment type="similarity">
    <text evidence="1">Belongs to the UPF0145 family.</text>
</comment>
<gene>
    <name evidence="2" type="ORF">ACFQDH_04755</name>
</gene>
<dbReference type="Proteomes" id="UP001596298">
    <property type="component" value="Unassembled WGS sequence"/>
</dbReference>
<name>A0ABW2ACV7_9MICO</name>
<evidence type="ECO:0000256" key="1">
    <source>
        <dbReference type="ARBA" id="ARBA00010751"/>
    </source>
</evidence>
<sequence>MKTKEIVRMYGVDGAAFERWLRKSWYAYKSGMMGGLELTDGQNVDEIVLAFKQYLVQQKERTAREASERDRAAGLKQEAMDAMLVTTGFNFEGYQITRYAGYVSGDDAVQFQRTSGVFGRSTGVGDGLMSSMSQLRQNALTQVKEAAYALECNAVIGVDFDYLTVDPKSSGVGNNTNYHPYVFGVTASGTAIVVEQLPQA</sequence>
<protein>
    <submittedName>
        <fullName evidence="2">Heavy metal-binding domain-containing protein</fullName>
    </submittedName>
</protein>